<dbReference type="CDD" id="cd01011">
    <property type="entry name" value="nicotinamidase"/>
    <property type="match status" value="1"/>
</dbReference>
<keyword evidence="2" id="KW-0662">Pyridine nucleotide biosynthesis</keyword>
<protein>
    <recommendedName>
        <fullName evidence="6">nicotinamidase</fullName>
        <ecNumber evidence="6">3.5.1.19</ecNumber>
    </recommendedName>
    <alternativeName>
        <fullName evidence="7">Nicotinamide deamidase</fullName>
    </alternativeName>
</protein>
<evidence type="ECO:0000259" key="8">
    <source>
        <dbReference type="Pfam" id="PF00857"/>
    </source>
</evidence>
<keyword evidence="10" id="KW-1185">Reference proteome</keyword>
<dbReference type="GO" id="GO:0008936">
    <property type="term" value="F:nicotinamidase activity"/>
    <property type="evidence" value="ECO:0007669"/>
    <property type="project" value="UniProtKB-EC"/>
</dbReference>
<keyword evidence="3" id="KW-0479">Metal-binding</keyword>
<evidence type="ECO:0000256" key="1">
    <source>
        <dbReference type="ARBA" id="ARBA00006336"/>
    </source>
</evidence>
<dbReference type="OrthoDB" id="9791276at2"/>
<dbReference type="PANTHER" id="PTHR11080">
    <property type="entry name" value="PYRAZINAMIDASE/NICOTINAMIDASE"/>
    <property type="match status" value="1"/>
</dbReference>
<evidence type="ECO:0000313" key="10">
    <source>
        <dbReference type="Proteomes" id="UP000295830"/>
    </source>
</evidence>
<evidence type="ECO:0000313" key="9">
    <source>
        <dbReference type="EMBL" id="TDT40374.1"/>
    </source>
</evidence>
<evidence type="ECO:0000256" key="4">
    <source>
        <dbReference type="ARBA" id="ARBA00022801"/>
    </source>
</evidence>
<dbReference type="PANTHER" id="PTHR11080:SF2">
    <property type="entry name" value="LD05707P"/>
    <property type="match status" value="1"/>
</dbReference>
<name>A0A4R7JRD7_9GAMM</name>
<evidence type="ECO:0000256" key="6">
    <source>
        <dbReference type="ARBA" id="ARBA00039017"/>
    </source>
</evidence>
<dbReference type="GO" id="GO:0019363">
    <property type="term" value="P:pyridine nucleotide biosynthetic process"/>
    <property type="evidence" value="ECO:0007669"/>
    <property type="project" value="UniProtKB-KW"/>
</dbReference>
<dbReference type="GO" id="GO:0046872">
    <property type="term" value="F:metal ion binding"/>
    <property type="evidence" value="ECO:0007669"/>
    <property type="project" value="UniProtKB-KW"/>
</dbReference>
<dbReference type="SUPFAM" id="SSF52499">
    <property type="entry name" value="Isochorismatase-like hydrolases"/>
    <property type="match status" value="1"/>
</dbReference>
<comment type="similarity">
    <text evidence="1">Belongs to the isochorismatase family.</text>
</comment>
<comment type="caution">
    <text evidence="9">The sequence shown here is derived from an EMBL/GenBank/DDBJ whole genome shotgun (WGS) entry which is preliminary data.</text>
</comment>
<dbReference type="RefSeq" id="WP_133736378.1">
    <property type="nucleotide sequence ID" value="NZ_SOAX01000004.1"/>
</dbReference>
<accession>A0A4R7JRD7</accession>
<evidence type="ECO:0000256" key="2">
    <source>
        <dbReference type="ARBA" id="ARBA00022642"/>
    </source>
</evidence>
<dbReference type="InterPro" id="IPR052347">
    <property type="entry name" value="Isochorismatase_Nicotinamidase"/>
</dbReference>
<dbReference type="InterPro" id="IPR036380">
    <property type="entry name" value="Isochorismatase-like_sf"/>
</dbReference>
<reference evidence="9 10" key="1">
    <citation type="submission" date="2019-03" db="EMBL/GenBank/DDBJ databases">
        <title>Genomic Encyclopedia of Type Strains, Phase IV (KMG-IV): sequencing the most valuable type-strain genomes for metagenomic binning, comparative biology and taxonomic classification.</title>
        <authorList>
            <person name="Goeker M."/>
        </authorList>
    </citation>
    <scope>NUCLEOTIDE SEQUENCE [LARGE SCALE GENOMIC DNA]</scope>
    <source>
        <strain evidence="9 10">DSM 15505</strain>
    </source>
</reference>
<dbReference type="AlphaFoldDB" id="A0A4R7JRD7"/>
<dbReference type="EC" id="3.5.1.19" evidence="6"/>
<dbReference type="Proteomes" id="UP000295830">
    <property type="component" value="Unassembled WGS sequence"/>
</dbReference>
<gene>
    <name evidence="9" type="ORF">DES49_2140</name>
</gene>
<dbReference type="EMBL" id="SOAX01000004">
    <property type="protein sequence ID" value="TDT40374.1"/>
    <property type="molecule type" value="Genomic_DNA"/>
</dbReference>
<sequence length="185" mass="19955">MRPSFSRGDALIIVDVQNDFCPGGALGVKDGDAVVPVLNEAIEAAVEAGIPIVASRDWHPEKHCSFEEQGGPWPHHCEQETTGADFHPDLALPADYHLVSKGEFEDQDQYSALDGTGLADWLRHQGVKRLWIGGLAQDVCVRATVLDACKAGFKVILMRDATRAVDPDGGRRALDEMKAAGAELV</sequence>
<evidence type="ECO:0000256" key="3">
    <source>
        <dbReference type="ARBA" id="ARBA00022723"/>
    </source>
</evidence>
<proteinExistence type="inferred from homology"/>
<feature type="domain" description="Isochorismatase-like" evidence="8">
    <location>
        <begin position="10"/>
        <end position="184"/>
    </location>
</feature>
<comment type="pathway">
    <text evidence="5">Cofactor biosynthesis; nicotinate biosynthesis; nicotinate from nicotinamide: step 1/1.</text>
</comment>
<dbReference type="InterPro" id="IPR000868">
    <property type="entry name" value="Isochorismatase-like_dom"/>
</dbReference>
<evidence type="ECO:0000256" key="5">
    <source>
        <dbReference type="ARBA" id="ARBA00037900"/>
    </source>
</evidence>
<keyword evidence="4" id="KW-0378">Hydrolase</keyword>
<organism evidence="9 10">
    <name type="scientific">Halospina denitrificans</name>
    <dbReference type="NCBI Taxonomy" id="332522"/>
    <lineage>
        <taxon>Bacteria</taxon>
        <taxon>Pseudomonadati</taxon>
        <taxon>Pseudomonadota</taxon>
        <taxon>Gammaproteobacteria</taxon>
        <taxon>Halospina</taxon>
    </lineage>
</organism>
<dbReference type="Pfam" id="PF00857">
    <property type="entry name" value="Isochorismatase"/>
    <property type="match status" value="1"/>
</dbReference>
<dbReference type="Gene3D" id="3.40.50.850">
    <property type="entry name" value="Isochorismatase-like"/>
    <property type="match status" value="1"/>
</dbReference>
<evidence type="ECO:0000256" key="7">
    <source>
        <dbReference type="ARBA" id="ARBA00043224"/>
    </source>
</evidence>